<dbReference type="FunFam" id="3.40.190.10:FF:000175">
    <property type="entry name" value="Glutamate receptor"/>
    <property type="match status" value="1"/>
</dbReference>
<dbReference type="InterPro" id="IPR044440">
    <property type="entry name" value="GABAb_receptor_plant_PBP1"/>
</dbReference>
<dbReference type="FunFam" id="1.10.287.70:FF:000037">
    <property type="entry name" value="Glutamate receptor"/>
    <property type="match status" value="1"/>
</dbReference>
<evidence type="ECO:0000256" key="8">
    <source>
        <dbReference type="ARBA" id="ARBA00023136"/>
    </source>
</evidence>
<dbReference type="GO" id="GO:0016020">
    <property type="term" value="C:membrane"/>
    <property type="evidence" value="ECO:0007669"/>
    <property type="project" value="UniProtKB-SubCell"/>
</dbReference>
<comment type="caution">
    <text evidence="17">The sequence shown here is derived from an EMBL/GenBank/DDBJ whole genome shotgun (WGS) entry which is preliminary data.</text>
</comment>
<comment type="subcellular location">
    <subcellularLocation>
        <location evidence="1">Membrane</location>
        <topology evidence="1">Multi-pass membrane protein</topology>
    </subcellularLocation>
</comment>
<keyword evidence="3" id="KW-0813">Transport</keyword>
<evidence type="ECO:0000256" key="1">
    <source>
        <dbReference type="ARBA" id="ARBA00004141"/>
    </source>
</evidence>
<gene>
    <name evidence="17" type="primary">GLR3.4</name>
    <name evidence="17" type="ORF">CR513_08714</name>
</gene>
<evidence type="ECO:0000256" key="13">
    <source>
        <dbReference type="PIRSR" id="PIRSR037090-50"/>
    </source>
</evidence>
<dbReference type="Gene3D" id="3.40.190.10">
    <property type="entry name" value="Periplasmic binding protein-like II"/>
    <property type="match status" value="2"/>
</dbReference>
<dbReference type="PANTHER" id="PTHR18966">
    <property type="entry name" value="IONOTROPIC GLUTAMATE RECEPTOR"/>
    <property type="match status" value="1"/>
</dbReference>
<evidence type="ECO:0000256" key="5">
    <source>
        <dbReference type="ARBA" id="ARBA00022729"/>
    </source>
</evidence>
<dbReference type="EMBL" id="QJKJ01001522">
    <property type="protein sequence ID" value="RDY07203.1"/>
    <property type="molecule type" value="Genomic_DNA"/>
</dbReference>
<keyword evidence="12" id="KW-0407">Ion channel</keyword>
<dbReference type="GO" id="GO:0007165">
    <property type="term" value="P:signal transduction"/>
    <property type="evidence" value="ECO:0007669"/>
    <property type="project" value="UniProtKB-ARBA"/>
</dbReference>
<keyword evidence="5" id="KW-0732">Signal</keyword>
<dbReference type="Pfam" id="PF00060">
    <property type="entry name" value="Lig_chan"/>
    <property type="match status" value="1"/>
</dbReference>
<feature type="disulfide bond" evidence="13">
    <location>
        <begin position="843"/>
        <end position="897"/>
    </location>
</feature>
<dbReference type="GO" id="GO:0015276">
    <property type="term" value="F:ligand-gated monoatomic ion channel activity"/>
    <property type="evidence" value="ECO:0007669"/>
    <property type="project" value="InterPro"/>
</dbReference>
<dbReference type="AlphaFoldDB" id="A0A371HWT1"/>
<keyword evidence="7" id="KW-0406">Ion transport</keyword>
<dbReference type="GO" id="GO:1901701">
    <property type="term" value="P:cellular response to oxygen-containing compound"/>
    <property type="evidence" value="ECO:0007669"/>
    <property type="project" value="UniProtKB-ARBA"/>
</dbReference>
<accession>A0A371HWT1</accession>
<evidence type="ECO:0000313" key="18">
    <source>
        <dbReference type="Proteomes" id="UP000257109"/>
    </source>
</evidence>
<keyword evidence="6 15" id="KW-1133">Transmembrane helix</keyword>
<evidence type="ECO:0000256" key="3">
    <source>
        <dbReference type="ARBA" id="ARBA00022448"/>
    </source>
</evidence>
<organism evidence="17 18">
    <name type="scientific">Mucuna pruriens</name>
    <name type="common">Velvet bean</name>
    <name type="synonym">Dolichos pruriens</name>
    <dbReference type="NCBI Taxonomy" id="157652"/>
    <lineage>
        <taxon>Eukaryota</taxon>
        <taxon>Viridiplantae</taxon>
        <taxon>Streptophyta</taxon>
        <taxon>Embryophyta</taxon>
        <taxon>Tracheophyta</taxon>
        <taxon>Spermatophyta</taxon>
        <taxon>Magnoliopsida</taxon>
        <taxon>eudicotyledons</taxon>
        <taxon>Gunneridae</taxon>
        <taxon>Pentapetalae</taxon>
        <taxon>rosids</taxon>
        <taxon>fabids</taxon>
        <taxon>Fabales</taxon>
        <taxon>Fabaceae</taxon>
        <taxon>Papilionoideae</taxon>
        <taxon>50 kb inversion clade</taxon>
        <taxon>NPAAA clade</taxon>
        <taxon>indigoferoid/millettioid clade</taxon>
        <taxon>Phaseoleae</taxon>
        <taxon>Mucuna</taxon>
    </lineage>
</organism>
<dbReference type="InterPro" id="IPR001828">
    <property type="entry name" value="ANF_lig-bd_rcpt"/>
</dbReference>
<evidence type="ECO:0000256" key="2">
    <source>
        <dbReference type="ARBA" id="ARBA00008685"/>
    </source>
</evidence>
<protein>
    <submittedName>
        <fullName evidence="17">Glutamate receptor 3.4</fullName>
    </submittedName>
</protein>
<reference evidence="17" key="1">
    <citation type="submission" date="2018-05" db="EMBL/GenBank/DDBJ databases">
        <title>Draft genome of Mucuna pruriens seed.</title>
        <authorList>
            <person name="Nnadi N.E."/>
            <person name="Vos R."/>
            <person name="Hasami M.H."/>
            <person name="Devisetty U.K."/>
            <person name="Aguiy J.C."/>
        </authorList>
    </citation>
    <scope>NUCLEOTIDE SEQUENCE [LARGE SCALE GENOMIC DNA]</scope>
    <source>
        <strain evidence="17">JCA_2017</strain>
    </source>
</reference>
<keyword evidence="8 15" id="KW-0472">Membrane</keyword>
<dbReference type="PRINTS" id="PR01176">
    <property type="entry name" value="GABABRECEPTR"/>
</dbReference>
<dbReference type="SUPFAM" id="SSF53822">
    <property type="entry name" value="Periplasmic binding protein-like I"/>
    <property type="match status" value="1"/>
</dbReference>
<keyword evidence="13" id="KW-1015">Disulfide bond</keyword>
<feature type="transmembrane region" description="Helical" evidence="15">
    <location>
        <begin position="671"/>
        <end position="691"/>
    </location>
</feature>
<evidence type="ECO:0000256" key="12">
    <source>
        <dbReference type="ARBA" id="ARBA00023303"/>
    </source>
</evidence>
<dbReference type="Proteomes" id="UP000257109">
    <property type="component" value="Unassembled WGS sequence"/>
</dbReference>
<feature type="transmembrane region" description="Helical" evidence="15">
    <location>
        <begin position="733"/>
        <end position="759"/>
    </location>
</feature>
<dbReference type="GO" id="GO:0009611">
    <property type="term" value="P:response to wounding"/>
    <property type="evidence" value="ECO:0007669"/>
    <property type="project" value="UniProtKB-ARBA"/>
</dbReference>
<evidence type="ECO:0000256" key="7">
    <source>
        <dbReference type="ARBA" id="ARBA00023065"/>
    </source>
</evidence>
<proteinExistence type="inferred from homology"/>
<sequence length="1005" mass="111734">SSTVPSLFYLFKSGLRETCGFNDSKTILLYGSSGLSLEFLGLLDHGGSLICIFRITKSMEGPLGSMVMGRTLFLLVFCLWIPLEVVGREGPSSTTSVNSTVSSRPTVVKFGALFTMDSVIGRSAKPAILAAVNDVNSSTTILPGIDLQVILHDSNCSAFLGTIEALELMENDVVAVVGPLSSGIAHVISHVVNELHVPLLSFGATDPTLSALQYPYFIRTTQNDYFQMFAIADFVDYYRWKEVIAIFVDDDNGRNGISVLGDALSRKRAKISYKAAFPPGAKESDISDLLNEVNLMESRIYVLHVNPDSGLSIFSIAKSLRMMSSGYVWIATDWLPSVLDSLETPDTATMDLLQGVVAFRHHVPDTDLKKSFLSKLKSQRDKETSSFNSYAFYAYDSVWLAARALDAYLNEGGNISFSSDPKLRDTNQSMLQLGSLRYFDGGPQFLQTILRMNFTGLSGQIGFDVDKNLVRPAYDILNIGGSGFRTIGYWSNHSGFSVIAPEILYEKESSNTSLMSNQRLYSVIWPGEATATPRGWVFPNNGQPLRIAVPNRVSYKDFVSKDKNPPWVHGYCIDVFEAALSLLPYPVPRKYMLYGNGERNPSYNDLVEQVAQNVSIYGSNFDAVVGDVTIVTNRTRIVDFTQPFMPSGLVVVVRVEEKKSSPWSFLVPFTTQMWCITGVFFLFVGTVVWILEHRLNPEFRGSPRNQLITVFWFSFSTMFFSHRENTVSGLGRLVLIIWLFVVLIINSSYTASLTSILTVKQLSSQIEGLDSLIASTQPIGIQDGSFARKYLLDDLNIAESRIVILKNMEDYIDALQRGPSGGGVVAVVDELPYIEVLMSSTGCKFRTVGQEFTKSGWGFAFQRDSPLAVDLSTAILQLSESGDLQKIHDKWLNKKECAATDIDSNKLALTSFWGLFLICGIACVIALIVFFARVFCQYNKFNPEPEKIDEEMQPVRSRRPIRTSSLKNLMGFVDKKEADIKEIIREHKKRRHSQSLDENSVSPAT</sequence>
<dbReference type="InterPro" id="IPR015683">
    <property type="entry name" value="Ionotropic_Glu_rcpt"/>
</dbReference>
<dbReference type="PIRSF" id="PIRSF037090">
    <property type="entry name" value="Iontro_Glu-like_rcpt_pln"/>
    <property type="match status" value="1"/>
</dbReference>
<dbReference type="InterPro" id="IPR001320">
    <property type="entry name" value="Iontro_rcpt_C"/>
</dbReference>
<feature type="compositionally biased region" description="Polar residues" evidence="14">
    <location>
        <begin position="996"/>
        <end position="1005"/>
    </location>
</feature>
<dbReference type="SMART" id="SM00079">
    <property type="entry name" value="PBPe"/>
    <property type="match status" value="1"/>
</dbReference>
<dbReference type="FunFam" id="3.40.190.10:FF:000054">
    <property type="entry name" value="Glutamate receptor"/>
    <property type="match status" value="1"/>
</dbReference>
<keyword evidence="18" id="KW-1185">Reference proteome</keyword>
<dbReference type="CDD" id="cd13686">
    <property type="entry name" value="GluR_Plant"/>
    <property type="match status" value="1"/>
</dbReference>
<dbReference type="Pfam" id="PF01094">
    <property type="entry name" value="ANF_receptor"/>
    <property type="match status" value="1"/>
</dbReference>
<evidence type="ECO:0000256" key="15">
    <source>
        <dbReference type="SAM" id="Phobius"/>
    </source>
</evidence>
<feature type="non-terminal residue" evidence="17">
    <location>
        <position position="1"/>
    </location>
</feature>
<dbReference type="SUPFAM" id="SSF53850">
    <property type="entry name" value="Periplasmic binding protein-like II"/>
    <property type="match status" value="1"/>
</dbReference>
<feature type="transmembrane region" description="Helical" evidence="15">
    <location>
        <begin position="912"/>
        <end position="935"/>
    </location>
</feature>
<name>A0A371HWT1_MUCPR</name>
<dbReference type="CDD" id="cd19990">
    <property type="entry name" value="PBP1_GABAb_receptor_plant"/>
    <property type="match status" value="1"/>
</dbReference>
<feature type="region of interest" description="Disordered" evidence="14">
    <location>
        <begin position="986"/>
        <end position="1005"/>
    </location>
</feature>
<evidence type="ECO:0000313" key="17">
    <source>
        <dbReference type="EMBL" id="RDY07203.1"/>
    </source>
</evidence>
<dbReference type="InterPro" id="IPR017103">
    <property type="entry name" value="Iontropic_Glu_rcpt_pln"/>
</dbReference>
<dbReference type="FunFam" id="3.40.50.2300:FF:000081">
    <property type="entry name" value="Glutamate receptor"/>
    <property type="match status" value="1"/>
</dbReference>
<evidence type="ECO:0000256" key="4">
    <source>
        <dbReference type="ARBA" id="ARBA00022692"/>
    </source>
</evidence>
<comment type="similarity">
    <text evidence="2">Belongs to the glutamate-gated ion channel (TC 1.A.10.1) family.</text>
</comment>
<keyword evidence="9 17" id="KW-0675">Receptor</keyword>
<feature type="domain" description="Ionotropic glutamate receptor C-terminal" evidence="16">
    <location>
        <begin position="546"/>
        <end position="894"/>
    </location>
</feature>
<evidence type="ECO:0000256" key="14">
    <source>
        <dbReference type="SAM" id="MobiDB-lite"/>
    </source>
</evidence>
<keyword evidence="4 15" id="KW-0812">Transmembrane</keyword>
<dbReference type="Gene3D" id="1.10.287.70">
    <property type="match status" value="1"/>
</dbReference>
<keyword evidence="10" id="KW-0325">Glycoprotein</keyword>
<keyword evidence="11" id="KW-1071">Ligand-gated ion channel</keyword>
<evidence type="ECO:0000256" key="10">
    <source>
        <dbReference type="ARBA" id="ARBA00023180"/>
    </source>
</evidence>
<evidence type="ECO:0000259" key="16">
    <source>
        <dbReference type="SMART" id="SM00079"/>
    </source>
</evidence>
<dbReference type="Gene3D" id="3.40.50.2300">
    <property type="match status" value="2"/>
</dbReference>
<evidence type="ECO:0000256" key="11">
    <source>
        <dbReference type="ARBA" id="ARBA00023286"/>
    </source>
</evidence>
<dbReference type="InterPro" id="IPR028082">
    <property type="entry name" value="Peripla_BP_I"/>
</dbReference>
<evidence type="ECO:0000256" key="9">
    <source>
        <dbReference type="ARBA" id="ARBA00023170"/>
    </source>
</evidence>
<dbReference type="STRING" id="157652.A0A371HWT1"/>
<evidence type="ECO:0000256" key="6">
    <source>
        <dbReference type="ARBA" id="ARBA00022989"/>
    </source>
</evidence>
<dbReference type="OrthoDB" id="5984008at2759"/>